<proteinExistence type="predicted"/>
<accession>A0A4Y6EIY8</accession>
<evidence type="ECO:0000313" key="2">
    <source>
        <dbReference type="Proteomes" id="UP000318375"/>
    </source>
</evidence>
<evidence type="ECO:0000313" key="1">
    <source>
        <dbReference type="EMBL" id="QDF18683.1"/>
    </source>
</evidence>
<sequence length="86" mass="9404">MITIAAQEIGIVEAAEANHLLDAMLDAQGRVGQITWINLSEGVAKGTYWRQTSNPDVFIEERIVVTDPAEADVDEAIDATIWAHNN</sequence>
<dbReference type="EMBL" id="MK977695">
    <property type="protein sequence ID" value="QDF18683.1"/>
    <property type="molecule type" value="Genomic_DNA"/>
</dbReference>
<organism evidence="1 2">
    <name type="scientific">Gordonia phage Pupper</name>
    <dbReference type="NCBI Taxonomy" id="2571249"/>
    <lineage>
        <taxon>Viruses</taxon>
        <taxon>Duplodnaviria</taxon>
        <taxon>Heunggongvirae</taxon>
        <taxon>Uroviricota</taxon>
        <taxon>Caudoviricetes</taxon>
        <taxon>Puppervirus</taxon>
        <taxon>Puppervirus Pupper</taxon>
    </lineage>
</organism>
<dbReference type="InterPro" id="IPR055704">
    <property type="entry name" value="DUF7280"/>
</dbReference>
<name>A0A4Y6EIY8_9CAUD</name>
<keyword evidence="2" id="KW-1185">Reference proteome</keyword>
<dbReference type="KEGG" id="vg:64766216"/>
<dbReference type="Proteomes" id="UP000318375">
    <property type="component" value="Segment"/>
</dbReference>
<dbReference type="GeneID" id="64766216"/>
<gene>
    <name evidence="1" type="primary">197</name>
    <name evidence="1" type="ORF">SEA_PUPPER_197</name>
</gene>
<protein>
    <submittedName>
        <fullName evidence="1">Uncharacterized protein</fullName>
    </submittedName>
</protein>
<reference evidence="1 2" key="1">
    <citation type="submission" date="2019-05" db="EMBL/GenBank/DDBJ databases">
        <authorList>
            <person name="Pope W.H."/>
            <person name="Garlena R.A."/>
            <person name="Russell D.A."/>
            <person name="Jacobs-Sera D."/>
            <person name="Hatfull G.F."/>
        </authorList>
    </citation>
    <scope>NUCLEOTIDE SEQUENCE [LARGE SCALE GENOMIC DNA]</scope>
</reference>
<dbReference type="Pfam" id="PF23946">
    <property type="entry name" value="DUF7280"/>
    <property type="match status" value="1"/>
</dbReference>
<dbReference type="RefSeq" id="YP_010058985.1">
    <property type="nucleotide sequence ID" value="NC_054723.1"/>
</dbReference>